<dbReference type="Proteomes" id="UP001552594">
    <property type="component" value="Unassembled WGS sequence"/>
</dbReference>
<proteinExistence type="predicted"/>
<feature type="transmembrane region" description="Helical" evidence="1">
    <location>
        <begin position="37"/>
        <end position="57"/>
    </location>
</feature>
<feature type="transmembrane region" description="Helical" evidence="1">
    <location>
        <begin position="243"/>
        <end position="265"/>
    </location>
</feature>
<feature type="transmembrane region" description="Helical" evidence="1">
    <location>
        <begin position="69"/>
        <end position="89"/>
    </location>
</feature>
<comment type="caution">
    <text evidence="2">The sequence shown here is derived from an EMBL/GenBank/DDBJ whole genome shotgun (WGS) entry which is preliminary data.</text>
</comment>
<evidence type="ECO:0000256" key="1">
    <source>
        <dbReference type="SAM" id="Phobius"/>
    </source>
</evidence>
<keyword evidence="1" id="KW-0472">Membrane</keyword>
<feature type="transmembrane region" description="Helical" evidence="1">
    <location>
        <begin position="119"/>
        <end position="143"/>
    </location>
</feature>
<dbReference type="EMBL" id="JBFAUK010000003">
    <property type="protein sequence ID" value="MEV5505772.1"/>
    <property type="molecule type" value="Genomic_DNA"/>
</dbReference>
<protein>
    <recommendedName>
        <fullName evidence="4">ABC-2 type transport system permease protein</fullName>
    </recommendedName>
</protein>
<gene>
    <name evidence="2" type="ORF">AB0L16_04750</name>
</gene>
<reference evidence="2 3" key="1">
    <citation type="submission" date="2024-06" db="EMBL/GenBank/DDBJ databases">
        <title>The Natural Products Discovery Center: Release of the First 8490 Sequenced Strains for Exploring Actinobacteria Biosynthetic Diversity.</title>
        <authorList>
            <person name="Kalkreuter E."/>
            <person name="Kautsar S.A."/>
            <person name="Yang D."/>
            <person name="Bader C.D."/>
            <person name="Teijaro C.N."/>
            <person name="Fluegel L."/>
            <person name="Davis C.M."/>
            <person name="Simpson J.R."/>
            <person name="Lauterbach L."/>
            <person name="Steele A.D."/>
            <person name="Gui C."/>
            <person name="Meng S."/>
            <person name="Li G."/>
            <person name="Viehrig K."/>
            <person name="Ye F."/>
            <person name="Su P."/>
            <person name="Kiefer A.F."/>
            <person name="Nichols A."/>
            <person name="Cepeda A.J."/>
            <person name="Yan W."/>
            <person name="Fan B."/>
            <person name="Jiang Y."/>
            <person name="Adhikari A."/>
            <person name="Zheng C.-J."/>
            <person name="Schuster L."/>
            <person name="Cowan T.M."/>
            <person name="Smanski M.J."/>
            <person name="Chevrette M.G."/>
            <person name="De Carvalho L.P.S."/>
            <person name="Shen B."/>
        </authorList>
    </citation>
    <scope>NUCLEOTIDE SEQUENCE [LARGE SCALE GENOMIC DNA]</scope>
    <source>
        <strain evidence="2 3">NPDC052347</strain>
    </source>
</reference>
<feature type="transmembrane region" description="Helical" evidence="1">
    <location>
        <begin position="177"/>
        <end position="194"/>
    </location>
</feature>
<dbReference type="RefSeq" id="WP_109282976.1">
    <property type="nucleotide sequence ID" value="NZ_JBFAUK010000003.1"/>
</dbReference>
<feature type="transmembrane region" description="Helical" evidence="1">
    <location>
        <begin position="149"/>
        <end position="170"/>
    </location>
</feature>
<evidence type="ECO:0008006" key="4">
    <source>
        <dbReference type="Google" id="ProtNLM"/>
    </source>
</evidence>
<keyword evidence="1" id="KW-0812">Transmembrane</keyword>
<name>A0ABV3JSA6_STRON</name>
<sequence>MTAVLRRTAAPTTAHGGWWAKTVAAARYEYLMQVRRPAVWVVVLGLIGLRCAAPLPVDLGSITDHDTLVADWAGNFIMLCPIGVGAVLADRVRREARLELNDLLTSTPTGVGPRLWGKAIGAGAATITPVAVAWAGLLGYLTAQHGAGVIPVGLAAFAVILLPGLVFVVAGSVTVPYLTGPVLYRIGLFGYWFWGNMVGPRFGIPTPAGTPFEANGEYPSGVWFHGFLFDARQRGITPTGGEAVLSIAFLLLMALAALVITQLVLTRRSPS</sequence>
<accession>A0ABV3JSA6</accession>
<evidence type="ECO:0000313" key="2">
    <source>
        <dbReference type="EMBL" id="MEV5505772.1"/>
    </source>
</evidence>
<organism evidence="2 3">
    <name type="scientific">Streptomyces orinoci</name>
    <name type="common">Streptoverticillium orinoci</name>
    <dbReference type="NCBI Taxonomy" id="67339"/>
    <lineage>
        <taxon>Bacteria</taxon>
        <taxon>Bacillati</taxon>
        <taxon>Actinomycetota</taxon>
        <taxon>Actinomycetes</taxon>
        <taxon>Kitasatosporales</taxon>
        <taxon>Streptomycetaceae</taxon>
        <taxon>Streptomyces</taxon>
    </lineage>
</organism>
<keyword evidence="1" id="KW-1133">Transmembrane helix</keyword>
<keyword evidence="3" id="KW-1185">Reference proteome</keyword>
<evidence type="ECO:0000313" key="3">
    <source>
        <dbReference type="Proteomes" id="UP001552594"/>
    </source>
</evidence>